<dbReference type="InterPro" id="IPR019887">
    <property type="entry name" value="Tscrpt_reg_AsnC/Lrp_C"/>
</dbReference>
<dbReference type="InterPro" id="IPR011008">
    <property type="entry name" value="Dimeric_a/b-barrel"/>
</dbReference>
<evidence type="ECO:0000259" key="4">
    <source>
        <dbReference type="PROSITE" id="PS50956"/>
    </source>
</evidence>
<dbReference type="AlphaFoldDB" id="A0A3D9SSF3"/>
<name>A0A3D9SSF3_9ACTN</name>
<dbReference type="GO" id="GO:0005829">
    <property type="term" value="C:cytosol"/>
    <property type="evidence" value="ECO:0007669"/>
    <property type="project" value="TreeGrafter"/>
</dbReference>
<dbReference type="Gene3D" id="3.30.70.920">
    <property type="match status" value="1"/>
</dbReference>
<evidence type="ECO:0000256" key="2">
    <source>
        <dbReference type="ARBA" id="ARBA00023125"/>
    </source>
</evidence>
<sequence length="330" mass="35907">MDDLDRRILHALGLDGRASFSRIATLLDVSDQTVARRYRRLRTRGVARVVGLCDLRRTGGCQWWVRLQCTPGAAPAIAAALARRPDTTWVQLLSGGTEILCGVQTVTSEIREPLLLDRLPRSSRITSVAAYSLLHTFAGGMMNDGLELLGALTEEQVRRFAPTPRPPVDDVPTELDDLDRSLFAVLAKDARLTHAELAVLVGWSESTVRRRMERLEETGVLYYDLEIDTAMLGLHACAWLWLAVHPSALAAVGTAIARHPETAFAAATTGPTNLAASIVCRDIASLYRHLSERVGTLEGVQHVETVPIVRTVKQGGAVLPNLGTRPSVAS</sequence>
<dbReference type="SUPFAM" id="SSF54909">
    <property type="entry name" value="Dimeric alpha+beta barrel"/>
    <property type="match status" value="1"/>
</dbReference>
<dbReference type="InterPro" id="IPR019888">
    <property type="entry name" value="Tscrpt_reg_AsnC-like"/>
</dbReference>
<dbReference type="PANTHER" id="PTHR30154:SF34">
    <property type="entry name" value="TRANSCRIPTIONAL REGULATOR AZLB"/>
    <property type="match status" value="1"/>
</dbReference>
<gene>
    <name evidence="5" type="ORF">DFJ69_2356</name>
</gene>
<keyword evidence="2 5" id="KW-0238">DNA-binding</keyword>
<dbReference type="InterPro" id="IPR036390">
    <property type="entry name" value="WH_DNA-bd_sf"/>
</dbReference>
<dbReference type="PRINTS" id="PR00033">
    <property type="entry name" value="HTHASNC"/>
</dbReference>
<keyword evidence="1" id="KW-0805">Transcription regulation</keyword>
<keyword evidence="3" id="KW-0804">Transcription</keyword>
<organism evidence="5 6">
    <name type="scientific">Thermomonospora umbrina</name>
    <dbReference type="NCBI Taxonomy" id="111806"/>
    <lineage>
        <taxon>Bacteria</taxon>
        <taxon>Bacillati</taxon>
        <taxon>Actinomycetota</taxon>
        <taxon>Actinomycetes</taxon>
        <taxon>Streptosporangiales</taxon>
        <taxon>Thermomonosporaceae</taxon>
        <taxon>Thermomonospora</taxon>
    </lineage>
</organism>
<accession>A0A3D9SSF3</accession>
<protein>
    <submittedName>
        <fullName evidence="5">DNA-binding Lrp family transcriptional regulator</fullName>
    </submittedName>
</protein>
<feature type="domain" description="HTH asnC-type" evidence="4">
    <location>
        <begin position="175"/>
        <end position="235"/>
    </location>
</feature>
<feature type="domain" description="HTH asnC-type" evidence="4">
    <location>
        <begin position="1"/>
        <end position="46"/>
    </location>
</feature>
<dbReference type="SUPFAM" id="SSF46785">
    <property type="entry name" value="Winged helix' DNA-binding domain"/>
    <property type="match status" value="2"/>
</dbReference>
<dbReference type="InterPro" id="IPR000485">
    <property type="entry name" value="AsnC-type_HTH_dom"/>
</dbReference>
<dbReference type="SMART" id="SM00344">
    <property type="entry name" value="HTH_ASNC"/>
    <property type="match status" value="2"/>
</dbReference>
<dbReference type="Proteomes" id="UP000256661">
    <property type="component" value="Unassembled WGS sequence"/>
</dbReference>
<keyword evidence="6" id="KW-1185">Reference proteome</keyword>
<dbReference type="InterPro" id="IPR036388">
    <property type="entry name" value="WH-like_DNA-bd_sf"/>
</dbReference>
<evidence type="ECO:0000313" key="6">
    <source>
        <dbReference type="Proteomes" id="UP000256661"/>
    </source>
</evidence>
<proteinExistence type="predicted"/>
<dbReference type="PANTHER" id="PTHR30154">
    <property type="entry name" value="LEUCINE-RESPONSIVE REGULATORY PROTEIN"/>
    <property type="match status" value="1"/>
</dbReference>
<dbReference type="GO" id="GO:0043565">
    <property type="term" value="F:sequence-specific DNA binding"/>
    <property type="evidence" value="ECO:0007669"/>
    <property type="project" value="InterPro"/>
</dbReference>
<evidence type="ECO:0000256" key="3">
    <source>
        <dbReference type="ARBA" id="ARBA00023163"/>
    </source>
</evidence>
<reference evidence="5 6" key="1">
    <citation type="submission" date="2018-08" db="EMBL/GenBank/DDBJ databases">
        <title>Sequencing the genomes of 1000 actinobacteria strains.</title>
        <authorList>
            <person name="Klenk H.-P."/>
        </authorList>
    </citation>
    <scope>NUCLEOTIDE SEQUENCE [LARGE SCALE GENOMIC DNA]</scope>
    <source>
        <strain evidence="5 6">DSM 43927</strain>
    </source>
</reference>
<dbReference type="Gene3D" id="1.10.10.10">
    <property type="entry name" value="Winged helix-like DNA-binding domain superfamily/Winged helix DNA-binding domain"/>
    <property type="match status" value="2"/>
</dbReference>
<dbReference type="PROSITE" id="PS50956">
    <property type="entry name" value="HTH_ASNC_2"/>
    <property type="match status" value="2"/>
</dbReference>
<dbReference type="EMBL" id="QTTT01000001">
    <property type="protein sequence ID" value="REE96903.1"/>
    <property type="molecule type" value="Genomic_DNA"/>
</dbReference>
<dbReference type="Pfam" id="PF13404">
    <property type="entry name" value="HTH_AsnC-type"/>
    <property type="match status" value="2"/>
</dbReference>
<evidence type="ECO:0000256" key="1">
    <source>
        <dbReference type="ARBA" id="ARBA00023015"/>
    </source>
</evidence>
<dbReference type="Pfam" id="PF01037">
    <property type="entry name" value="AsnC_trans_reg"/>
    <property type="match status" value="1"/>
</dbReference>
<dbReference type="GO" id="GO:0043200">
    <property type="term" value="P:response to amino acid"/>
    <property type="evidence" value="ECO:0007669"/>
    <property type="project" value="TreeGrafter"/>
</dbReference>
<comment type="caution">
    <text evidence="5">The sequence shown here is derived from an EMBL/GenBank/DDBJ whole genome shotgun (WGS) entry which is preliminary data.</text>
</comment>
<evidence type="ECO:0000313" key="5">
    <source>
        <dbReference type="EMBL" id="REE96903.1"/>
    </source>
</evidence>